<evidence type="ECO:0000256" key="1">
    <source>
        <dbReference type="SAM" id="MobiDB-lite"/>
    </source>
</evidence>
<evidence type="ECO:0000313" key="2">
    <source>
        <dbReference type="EMBL" id="CAK7357284.1"/>
    </source>
</evidence>
<dbReference type="AlphaFoldDB" id="A0AAV1SXD4"/>
<dbReference type="EMBL" id="CAWUPB010001198">
    <property type="protein sequence ID" value="CAK7357284.1"/>
    <property type="molecule type" value="Genomic_DNA"/>
</dbReference>
<feature type="region of interest" description="Disordered" evidence="1">
    <location>
        <begin position="64"/>
        <end position="95"/>
    </location>
</feature>
<name>A0AAV1SXD4_9ROSI</name>
<protein>
    <submittedName>
        <fullName evidence="2">Uncharacterized protein</fullName>
    </submittedName>
</protein>
<proteinExistence type="predicted"/>
<comment type="caution">
    <text evidence="2">The sequence shown here is derived from an EMBL/GenBank/DDBJ whole genome shotgun (WGS) entry which is preliminary data.</text>
</comment>
<reference evidence="2 3" key="1">
    <citation type="submission" date="2024-01" db="EMBL/GenBank/DDBJ databases">
        <authorList>
            <person name="Waweru B."/>
        </authorList>
    </citation>
    <scope>NUCLEOTIDE SEQUENCE [LARGE SCALE GENOMIC DNA]</scope>
</reference>
<accession>A0AAV1SXD4</accession>
<dbReference type="Proteomes" id="UP001314170">
    <property type="component" value="Unassembled WGS sequence"/>
</dbReference>
<evidence type="ECO:0000313" key="3">
    <source>
        <dbReference type="Proteomes" id="UP001314170"/>
    </source>
</evidence>
<organism evidence="2 3">
    <name type="scientific">Dovyalis caffra</name>
    <dbReference type="NCBI Taxonomy" id="77055"/>
    <lineage>
        <taxon>Eukaryota</taxon>
        <taxon>Viridiplantae</taxon>
        <taxon>Streptophyta</taxon>
        <taxon>Embryophyta</taxon>
        <taxon>Tracheophyta</taxon>
        <taxon>Spermatophyta</taxon>
        <taxon>Magnoliopsida</taxon>
        <taxon>eudicotyledons</taxon>
        <taxon>Gunneridae</taxon>
        <taxon>Pentapetalae</taxon>
        <taxon>rosids</taxon>
        <taxon>fabids</taxon>
        <taxon>Malpighiales</taxon>
        <taxon>Salicaceae</taxon>
        <taxon>Flacourtieae</taxon>
        <taxon>Dovyalis</taxon>
    </lineage>
</organism>
<sequence>MCLDTGASAFARGGLPKRKSSRWEIEFTRLEVTCRALRGAIKPKSGGWVLKNFDREVGSPIEAEEFDSNSVSALSGPQPPPSHEQERGQDYVQLR</sequence>
<gene>
    <name evidence="2" type="ORF">DCAF_LOCUS27570</name>
</gene>
<keyword evidence="3" id="KW-1185">Reference proteome</keyword>